<dbReference type="CDD" id="cd21691">
    <property type="entry name" value="GH2-like_DHX8"/>
    <property type="match status" value="1"/>
</dbReference>
<comment type="subcellular location">
    <subcellularLocation>
        <location evidence="1">Nucleus</location>
    </subcellularLocation>
</comment>
<feature type="compositionally biased region" description="Basic and acidic residues" evidence="11">
    <location>
        <begin position="140"/>
        <end position="157"/>
    </location>
</feature>
<feature type="compositionally biased region" description="Basic and acidic residues" evidence="11">
    <location>
        <begin position="1120"/>
        <end position="1132"/>
    </location>
</feature>
<keyword evidence="6" id="KW-0347">Helicase</keyword>
<evidence type="ECO:0000256" key="9">
    <source>
        <dbReference type="ARBA" id="ARBA00023242"/>
    </source>
</evidence>
<dbReference type="EC" id="3.6.4.13" evidence="2"/>
<dbReference type="EMBL" id="LATX01001149">
    <property type="protein sequence ID" value="KTB43528.1"/>
    <property type="molecule type" value="Genomic_DNA"/>
</dbReference>
<comment type="caution">
    <text evidence="15">The sequence shown here is derived from an EMBL/GenBank/DDBJ whole genome shotgun (WGS) entry which is preliminary data.</text>
</comment>
<keyword evidence="7" id="KW-0067">ATP-binding</keyword>
<evidence type="ECO:0000256" key="1">
    <source>
        <dbReference type="ARBA" id="ARBA00004123"/>
    </source>
</evidence>
<dbReference type="Pfam" id="PF00271">
    <property type="entry name" value="Helicase_C"/>
    <property type="match status" value="1"/>
</dbReference>
<dbReference type="Proteomes" id="UP000054988">
    <property type="component" value="Unassembled WGS sequence"/>
</dbReference>
<sequence>MASDLDNLEFLSLVSRVTQEIENYIGVNDKVLAEFVIDLHGQSNKSLSEFKSKLQAVGAEFPDSFVENVDRLILSLHPKHKKKLATNGEVAAKGDGELTEEERKRRMFPGLALENQEVEPVVSDDVFLKELGDLVSGKKRPSELERSPKRQRTERSPPRRRSPSPPRGGRGYDDRRGRSSRPALDDRPILFKIYNGRISGLKEFGAFVQLEGVAGRVEGMVHVSNIQTGTRVNSASDLLSKGQNVKVKVISVAGNRIGLSMKDVDQVSGRDLTPHLRIKSEAEMEEERRHAARASMSGANAVPLNSKDEGPKRSAKRLTSPERWEIKQLISSGALDPSEYPDLDEDMHNPMVQAEVEEELDVEIREDEPPFLAGQTKRTLDLSPVKIVKAPDGSLNRAALAGASLAKERRELRQQEANEQADSEARDFSQPWLDPMAKESDRVFAQDMRGSLKGQKAGEVPKWREQTFNKATTYGEITDLSIQEQRKRLPIYKLRDRLLQAIAEHQVLIVVGDTGSGKTTQMVQYLAEAGYADRGRIGCTQPRRVAAMSVAKRVSEEVGCRLGQEVGYTIRFEDCTSPETRIKYMTDGMLQRECLIDPLCNQYSVIMLDEAHERTIATDVLFGLLKKAVKRRPDLKLIVTSATLDAEKFSKYFFGCPIFTIPGRTFPVEILYTKEPESDYLDASLITVMQIHLSEPPGDVLLFLTGQEEIDTACEILFERMKALGPKVPELLILPIYSALPSEVQSRVFEPTPPGVRKVVIATNVAETSLTIPNIYYVIDPGFSKQNAYDPRLGMDSLVVMPISQAQARQRSGRAGRTGPGKCYRLYTEAAFRNEMLPNSIPDIQRTNLSTTILQLKAMGINDLLSFDFMDPPPAQTMLTALESLYALSALDDEGLLTRLGRKMADFPMEPPLAKMLIASVDLGCSEEILSIVAMVSVQTVFYRPKEKQGQADSKKAKFHQPEGDHLTLLTVYNGWKNANFSNPWCYENFIQARSMRRAQDVRKQLLGIMDRYKHDIISAGRDYNRVRRAICSGFFRHAAKKDPQEGYKTLVEGTPVYIHPSSALFNRNPEWLIYHELVLTTREYCHNVTAIEPKWLVEVAPQSFKVADANKISKRKRQEKIEPLYNKHEKPPTNGGCRRSRGAHVR</sequence>
<dbReference type="InterPro" id="IPR048333">
    <property type="entry name" value="HA2_WH"/>
</dbReference>
<dbReference type="InterPro" id="IPR007502">
    <property type="entry name" value="Helicase-assoc_dom"/>
</dbReference>
<evidence type="ECO:0000256" key="2">
    <source>
        <dbReference type="ARBA" id="ARBA00012552"/>
    </source>
</evidence>
<dbReference type="SUPFAM" id="SSF50249">
    <property type="entry name" value="Nucleic acid-binding proteins"/>
    <property type="match status" value="1"/>
</dbReference>
<organism evidence="15 16">
    <name type="scientific">Moniliophthora roreri</name>
    <name type="common">Frosty pod rot fungus</name>
    <name type="synonym">Monilia roreri</name>
    <dbReference type="NCBI Taxonomy" id="221103"/>
    <lineage>
        <taxon>Eukaryota</taxon>
        <taxon>Fungi</taxon>
        <taxon>Dikarya</taxon>
        <taxon>Basidiomycota</taxon>
        <taxon>Agaricomycotina</taxon>
        <taxon>Agaricomycetes</taxon>
        <taxon>Agaricomycetidae</taxon>
        <taxon>Agaricales</taxon>
        <taxon>Marasmiineae</taxon>
        <taxon>Marasmiaceae</taxon>
        <taxon>Moniliophthora</taxon>
    </lineage>
</organism>
<dbReference type="FunFam" id="3.40.50.300:FF:000101">
    <property type="entry name" value="Pre-mRNA-splicing factor ATP-dependent RNA helicase"/>
    <property type="match status" value="1"/>
</dbReference>
<evidence type="ECO:0000256" key="10">
    <source>
        <dbReference type="ARBA" id="ARBA00047984"/>
    </source>
</evidence>
<evidence type="ECO:0000256" key="8">
    <source>
        <dbReference type="ARBA" id="ARBA00023187"/>
    </source>
</evidence>
<evidence type="ECO:0000313" key="16">
    <source>
        <dbReference type="Proteomes" id="UP000054988"/>
    </source>
</evidence>
<evidence type="ECO:0000256" key="3">
    <source>
        <dbReference type="ARBA" id="ARBA00022664"/>
    </source>
</evidence>
<dbReference type="FunFam" id="1.20.120.1080:FF:000001">
    <property type="entry name" value="Pre-mRNA-splicing factor ATP-dependent RNA helicase"/>
    <property type="match status" value="1"/>
</dbReference>
<dbReference type="InterPro" id="IPR049588">
    <property type="entry name" value="DHX8_GH2-like"/>
</dbReference>
<feature type="region of interest" description="Disordered" evidence="11">
    <location>
        <begin position="409"/>
        <end position="433"/>
    </location>
</feature>
<dbReference type="AlphaFoldDB" id="A0A0W0G4V6"/>
<dbReference type="InterPro" id="IPR027417">
    <property type="entry name" value="P-loop_NTPase"/>
</dbReference>
<accession>A0A0W0G4V6</accession>
<dbReference type="CDD" id="cd05684">
    <property type="entry name" value="S1_DHX8_helicase"/>
    <property type="match status" value="1"/>
</dbReference>
<dbReference type="GO" id="GO:0000390">
    <property type="term" value="P:spliceosomal complex disassembly"/>
    <property type="evidence" value="ECO:0007669"/>
    <property type="project" value="TreeGrafter"/>
</dbReference>
<dbReference type="Gene3D" id="1.20.120.1080">
    <property type="match status" value="1"/>
</dbReference>
<dbReference type="SMART" id="SM00316">
    <property type="entry name" value="S1"/>
    <property type="match status" value="1"/>
</dbReference>
<evidence type="ECO:0000259" key="12">
    <source>
        <dbReference type="PROSITE" id="PS50126"/>
    </source>
</evidence>
<dbReference type="SMART" id="SM00847">
    <property type="entry name" value="HA2"/>
    <property type="match status" value="1"/>
</dbReference>
<dbReference type="InterPro" id="IPR011545">
    <property type="entry name" value="DEAD/DEAH_box_helicase_dom"/>
</dbReference>
<dbReference type="PROSITE" id="PS50126">
    <property type="entry name" value="S1"/>
    <property type="match status" value="1"/>
</dbReference>
<dbReference type="PROSITE" id="PS00690">
    <property type="entry name" value="DEAH_ATP_HELICASE"/>
    <property type="match status" value="1"/>
</dbReference>
<dbReference type="InterPro" id="IPR002464">
    <property type="entry name" value="DNA/RNA_helicase_DEAH_CS"/>
</dbReference>
<dbReference type="Pfam" id="PF07717">
    <property type="entry name" value="OB_NTP_bind"/>
    <property type="match status" value="1"/>
</dbReference>
<evidence type="ECO:0000259" key="13">
    <source>
        <dbReference type="PROSITE" id="PS51192"/>
    </source>
</evidence>
<dbReference type="Gene3D" id="3.40.50.300">
    <property type="entry name" value="P-loop containing nucleotide triphosphate hydrolases"/>
    <property type="match status" value="2"/>
</dbReference>
<keyword evidence="4" id="KW-0547">Nucleotide-binding</keyword>
<evidence type="ECO:0000256" key="7">
    <source>
        <dbReference type="ARBA" id="ARBA00022840"/>
    </source>
</evidence>
<evidence type="ECO:0000256" key="4">
    <source>
        <dbReference type="ARBA" id="ARBA00022741"/>
    </source>
</evidence>
<dbReference type="GO" id="GO:0016787">
    <property type="term" value="F:hydrolase activity"/>
    <property type="evidence" value="ECO:0007669"/>
    <property type="project" value="UniProtKB-KW"/>
</dbReference>
<dbReference type="InterPro" id="IPR012340">
    <property type="entry name" value="NA-bd_OB-fold"/>
</dbReference>
<dbReference type="GO" id="GO:0005684">
    <property type="term" value="C:U2-type spliceosomal complex"/>
    <property type="evidence" value="ECO:0007669"/>
    <property type="project" value="UniProtKB-ARBA"/>
</dbReference>
<evidence type="ECO:0000259" key="14">
    <source>
        <dbReference type="PROSITE" id="PS51194"/>
    </source>
</evidence>
<feature type="compositionally biased region" description="Basic and acidic residues" evidence="11">
    <location>
        <begin position="170"/>
        <end position="183"/>
    </location>
</feature>
<name>A0A0W0G4V6_MONRR</name>
<dbReference type="InterPro" id="IPR049621">
    <property type="entry name" value="S1_DHX8_helicase"/>
</dbReference>
<dbReference type="Pfam" id="PF00575">
    <property type="entry name" value="S1"/>
    <property type="match status" value="1"/>
</dbReference>
<dbReference type="PROSITE" id="PS51194">
    <property type="entry name" value="HELICASE_CTER"/>
    <property type="match status" value="1"/>
</dbReference>
<dbReference type="PANTHER" id="PTHR18934">
    <property type="entry name" value="ATP-DEPENDENT RNA HELICASE"/>
    <property type="match status" value="1"/>
</dbReference>
<dbReference type="FunFam" id="2.40.50.140:FF:000061">
    <property type="entry name" value="ATP-dependent RNA helicase DHX8"/>
    <property type="match status" value="1"/>
</dbReference>
<keyword evidence="5" id="KW-0378">Hydrolase</keyword>
<dbReference type="Pfam" id="PF00270">
    <property type="entry name" value="DEAD"/>
    <property type="match status" value="1"/>
</dbReference>
<keyword evidence="9" id="KW-0539">Nucleus</keyword>
<dbReference type="CDD" id="cd17971">
    <property type="entry name" value="DEXHc_DHX8"/>
    <property type="match status" value="1"/>
</dbReference>
<dbReference type="InterPro" id="IPR011709">
    <property type="entry name" value="DEAD-box_helicase_OB_fold"/>
</dbReference>
<reference evidence="15 16" key="1">
    <citation type="submission" date="2015-12" db="EMBL/GenBank/DDBJ databases">
        <title>Draft genome sequence of Moniliophthora roreri, the causal agent of frosty pod rot of cacao.</title>
        <authorList>
            <person name="Aime M.C."/>
            <person name="Diaz-Valderrama J.R."/>
            <person name="Kijpornyongpan T."/>
            <person name="Phillips-Mora W."/>
        </authorList>
    </citation>
    <scope>NUCLEOTIDE SEQUENCE [LARGE SCALE GENOMIC DNA]</scope>
    <source>
        <strain evidence="15 16">MCA 2952</strain>
    </source>
</reference>
<dbReference type="Pfam" id="PF21010">
    <property type="entry name" value="HA2_C"/>
    <property type="match status" value="1"/>
</dbReference>
<dbReference type="InterPro" id="IPR014001">
    <property type="entry name" value="Helicase_ATP-bd"/>
</dbReference>
<dbReference type="GO" id="GO:0003724">
    <property type="term" value="F:RNA helicase activity"/>
    <property type="evidence" value="ECO:0007669"/>
    <property type="project" value="UniProtKB-EC"/>
</dbReference>
<dbReference type="InterPro" id="IPR044762">
    <property type="entry name" value="DHX8/Prp22_DEXHc"/>
</dbReference>
<dbReference type="SUPFAM" id="SSF52540">
    <property type="entry name" value="P-loop containing nucleoside triphosphate hydrolases"/>
    <property type="match status" value="1"/>
</dbReference>
<feature type="region of interest" description="Disordered" evidence="11">
    <location>
        <begin position="137"/>
        <end position="183"/>
    </location>
</feature>
<dbReference type="Gene3D" id="2.40.50.140">
    <property type="entry name" value="Nucleic acid-binding proteins"/>
    <property type="match status" value="1"/>
</dbReference>
<dbReference type="SMART" id="SM00490">
    <property type="entry name" value="HELICc"/>
    <property type="match status" value="1"/>
</dbReference>
<dbReference type="Pfam" id="PF04408">
    <property type="entry name" value="WHD_HA2"/>
    <property type="match status" value="1"/>
</dbReference>
<feature type="domain" description="Helicase C-terminal" evidence="14">
    <location>
        <begin position="680"/>
        <end position="860"/>
    </location>
</feature>
<comment type="catalytic activity">
    <reaction evidence="10">
        <text>ATP + H2O = ADP + phosphate + H(+)</text>
        <dbReference type="Rhea" id="RHEA:13065"/>
        <dbReference type="ChEBI" id="CHEBI:15377"/>
        <dbReference type="ChEBI" id="CHEBI:15378"/>
        <dbReference type="ChEBI" id="CHEBI:30616"/>
        <dbReference type="ChEBI" id="CHEBI:43474"/>
        <dbReference type="ChEBI" id="CHEBI:456216"/>
        <dbReference type="EC" id="3.6.4.13"/>
    </reaction>
</comment>
<evidence type="ECO:0000313" key="15">
    <source>
        <dbReference type="EMBL" id="KTB43528.1"/>
    </source>
</evidence>
<dbReference type="FunFam" id="3.40.50.300:FF:000191">
    <property type="entry name" value="Pre-mRNA-splicing factor ATP-dependent RNA helicase"/>
    <property type="match status" value="1"/>
</dbReference>
<dbReference type="GO" id="GO:0003723">
    <property type="term" value="F:RNA binding"/>
    <property type="evidence" value="ECO:0007669"/>
    <property type="project" value="TreeGrafter"/>
</dbReference>
<keyword evidence="8" id="KW-0508">mRNA splicing</keyword>
<dbReference type="CDD" id="cd18791">
    <property type="entry name" value="SF2_C_RHA"/>
    <property type="match status" value="1"/>
</dbReference>
<dbReference type="eggNOG" id="KOG0922">
    <property type="taxonomic scope" value="Eukaryota"/>
</dbReference>
<evidence type="ECO:0000256" key="11">
    <source>
        <dbReference type="SAM" id="MobiDB-lite"/>
    </source>
</evidence>
<dbReference type="GO" id="GO:0071013">
    <property type="term" value="C:catalytic step 2 spliceosome"/>
    <property type="evidence" value="ECO:0007669"/>
    <property type="project" value="TreeGrafter"/>
</dbReference>
<gene>
    <name evidence="15" type="ORF">WG66_3914</name>
</gene>
<feature type="region of interest" description="Disordered" evidence="11">
    <location>
        <begin position="281"/>
        <end position="323"/>
    </location>
</feature>
<dbReference type="PANTHER" id="PTHR18934:SF85">
    <property type="entry name" value="ATP-DEPENDENT RNA HELICASE DHX8"/>
    <property type="match status" value="1"/>
</dbReference>
<feature type="domain" description="S1 motif" evidence="12">
    <location>
        <begin position="191"/>
        <end position="262"/>
    </location>
</feature>
<protein>
    <recommendedName>
        <fullName evidence="2">RNA helicase</fullName>
        <ecNumber evidence="2">3.6.4.13</ecNumber>
    </recommendedName>
</protein>
<evidence type="ECO:0000256" key="6">
    <source>
        <dbReference type="ARBA" id="ARBA00022806"/>
    </source>
</evidence>
<dbReference type="PROSITE" id="PS51192">
    <property type="entry name" value="HELICASE_ATP_BIND_1"/>
    <property type="match status" value="1"/>
</dbReference>
<keyword evidence="3" id="KW-0507">mRNA processing</keyword>
<dbReference type="GO" id="GO:0005524">
    <property type="term" value="F:ATP binding"/>
    <property type="evidence" value="ECO:0007669"/>
    <property type="project" value="UniProtKB-KW"/>
</dbReference>
<evidence type="ECO:0000256" key="5">
    <source>
        <dbReference type="ARBA" id="ARBA00022801"/>
    </source>
</evidence>
<dbReference type="SMART" id="SM00487">
    <property type="entry name" value="DEXDc"/>
    <property type="match status" value="1"/>
</dbReference>
<dbReference type="InterPro" id="IPR001650">
    <property type="entry name" value="Helicase_C-like"/>
</dbReference>
<proteinExistence type="predicted"/>
<feature type="region of interest" description="Disordered" evidence="11">
    <location>
        <begin position="1112"/>
        <end position="1147"/>
    </location>
</feature>
<dbReference type="InterPro" id="IPR003029">
    <property type="entry name" value="S1_domain"/>
</dbReference>
<feature type="domain" description="Helicase ATP-binding" evidence="13">
    <location>
        <begin position="499"/>
        <end position="662"/>
    </location>
</feature>